<comment type="caution">
    <text evidence="2">The sequence shown here is derived from an EMBL/GenBank/DDBJ whole genome shotgun (WGS) entry which is preliminary data.</text>
</comment>
<reference evidence="2 3" key="1">
    <citation type="submission" date="2020-08" db="EMBL/GenBank/DDBJ databases">
        <title>Sequencing the genomes of 1000 actinobacteria strains.</title>
        <authorList>
            <person name="Klenk H.-P."/>
        </authorList>
    </citation>
    <scope>NUCLEOTIDE SEQUENCE [LARGE SCALE GENOMIC DNA]</scope>
    <source>
        <strain evidence="2 3">DSM 45823</strain>
    </source>
</reference>
<dbReference type="Proteomes" id="UP000539313">
    <property type="component" value="Unassembled WGS sequence"/>
</dbReference>
<evidence type="ECO:0000256" key="1">
    <source>
        <dbReference type="SAM" id="Phobius"/>
    </source>
</evidence>
<dbReference type="RefSeq" id="WP_182705605.1">
    <property type="nucleotide sequence ID" value="NZ_JACJII010000001.1"/>
</dbReference>
<evidence type="ECO:0008006" key="4">
    <source>
        <dbReference type="Google" id="ProtNLM"/>
    </source>
</evidence>
<proteinExistence type="predicted"/>
<keyword evidence="3" id="KW-1185">Reference proteome</keyword>
<accession>A0A7W3MY70</accession>
<feature type="transmembrane region" description="Helical" evidence="1">
    <location>
        <begin position="140"/>
        <end position="159"/>
    </location>
</feature>
<sequence>MSVVERPARTATGRTRLTPRARKALLLTHVLASVALVGEVWALVVLNLTATLTGDPGLAEYAYRLQTPLVFAGGIPLSMISLASGITLGLGTHWGVLRHVWVAVKLLLLVATILVGALLSDPEALAAAAEVTARRQWEQNAEVAVQFAMLLAATALSIYKPRGRLPRRRTRNGSAARD</sequence>
<dbReference type="AlphaFoldDB" id="A0A7W3MY70"/>
<evidence type="ECO:0000313" key="3">
    <source>
        <dbReference type="Proteomes" id="UP000539313"/>
    </source>
</evidence>
<gene>
    <name evidence="2" type="ORF">HNR21_002879</name>
</gene>
<organism evidence="2 3">
    <name type="scientific">Thermomonospora cellulosilytica</name>
    <dbReference type="NCBI Taxonomy" id="1411118"/>
    <lineage>
        <taxon>Bacteria</taxon>
        <taxon>Bacillati</taxon>
        <taxon>Actinomycetota</taxon>
        <taxon>Actinomycetes</taxon>
        <taxon>Streptosporangiales</taxon>
        <taxon>Thermomonosporaceae</taxon>
        <taxon>Thermomonospora</taxon>
    </lineage>
</organism>
<feature type="transmembrane region" description="Helical" evidence="1">
    <location>
        <begin position="69"/>
        <end position="90"/>
    </location>
</feature>
<keyword evidence="1" id="KW-1133">Transmembrane helix</keyword>
<feature type="transmembrane region" description="Helical" evidence="1">
    <location>
        <begin position="102"/>
        <end position="120"/>
    </location>
</feature>
<name>A0A7W3MY70_9ACTN</name>
<feature type="transmembrane region" description="Helical" evidence="1">
    <location>
        <begin position="24"/>
        <end position="49"/>
    </location>
</feature>
<evidence type="ECO:0000313" key="2">
    <source>
        <dbReference type="EMBL" id="MBA9003997.1"/>
    </source>
</evidence>
<keyword evidence="1" id="KW-0472">Membrane</keyword>
<protein>
    <recommendedName>
        <fullName evidence="4">DUF2269 domain-containing protein</fullName>
    </recommendedName>
</protein>
<dbReference type="EMBL" id="JACJII010000001">
    <property type="protein sequence ID" value="MBA9003997.1"/>
    <property type="molecule type" value="Genomic_DNA"/>
</dbReference>
<keyword evidence="1" id="KW-0812">Transmembrane</keyword>